<keyword evidence="2" id="KW-1185">Reference proteome</keyword>
<organism evidence="1 2">
    <name type="scientific">Zootermopsis nevadensis</name>
    <name type="common">Dampwood termite</name>
    <dbReference type="NCBI Taxonomy" id="136037"/>
    <lineage>
        <taxon>Eukaryota</taxon>
        <taxon>Metazoa</taxon>
        <taxon>Ecdysozoa</taxon>
        <taxon>Arthropoda</taxon>
        <taxon>Hexapoda</taxon>
        <taxon>Insecta</taxon>
        <taxon>Pterygota</taxon>
        <taxon>Neoptera</taxon>
        <taxon>Polyneoptera</taxon>
        <taxon>Dictyoptera</taxon>
        <taxon>Blattodea</taxon>
        <taxon>Blattoidea</taxon>
        <taxon>Termitoidae</taxon>
        <taxon>Termopsidae</taxon>
        <taxon>Zootermopsis</taxon>
    </lineage>
</organism>
<evidence type="ECO:0000313" key="2">
    <source>
        <dbReference type="Proteomes" id="UP000027135"/>
    </source>
</evidence>
<evidence type="ECO:0000313" key="1">
    <source>
        <dbReference type="EMBL" id="KDR08516.1"/>
    </source>
</evidence>
<dbReference type="Proteomes" id="UP000027135">
    <property type="component" value="Unassembled WGS sequence"/>
</dbReference>
<accession>A0A067QIB1</accession>
<gene>
    <name evidence="1" type="ORF">L798_01036</name>
</gene>
<proteinExistence type="predicted"/>
<protein>
    <submittedName>
        <fullName evidence="1">Uncharacterized protein</fullName>
    </submittedName>
</protein>
<dbReference type="InParanoid" id="A0A067QIB1"/>
<name>A0A067QIB1_ZOONE</name>
<sequence>MTSNEWNPLTAPVALWQVPSAPHPNIETLEDITICSSSFIYRMTVR</sequence>
<reference evidence="1 2" key="1">
    <citation type="journal article" date="2014" name="Nat. Commun.">
        <title>Molecular traces of alternative social organization in a termite genome.</title>
        <authorList>
            <person name="Terrapon N."/>
            <person name="Li C."/>
            <person name="Robertson H.M."/>
            <person name="Ji L."/>
            <person name="Meng X."/>
            <person name="Booth W."/>
            <person name="Chen Z."/>
            <person name="Childers C.P."/>
            <person name="Glastad K.M."/>
            <person name="Gokhale K."/>
            <person name="Gowin J."/>
            <person name="Gronenberg W."/>
            <person name="Hermansen R.A."/>
            <person name="Hu H."/>
            <person name="Hunt B.G."/>
            <person name="Huylmans A.K."/>
            <person name="Khalil S.M."/>
            <person name="Mitchell R.D."/>
            <person name="Munoz-Torres M.C."/>
            <person name="Mustard J.A."/>
            <person name="Pan H."/>
            <person name="Reese J.T."/>
            <person name="Scharf M.E."/>
            <person name="Sun F."/>
            <person name="Vogel H."/>
            <person name="Xiao J."/>
            <person name="Yang W."/>
            <person name="Yang Z."/>
            <person name="Yang Z."/>
            <person name="Zhou J."/>
            <person name="Zhu J."/>
            <person name="Brent C.S."/>
            <person name="Elsik C.G."/>
            <person name="Goodisman M.A."/>
            <person name="Liberles D.A."/>
            <person name="Roe R.M."/>
            <person name="Vargo E.L."/>
            <person name="Vilcinskas A."/>
            <person name="Wang J."/>
            <person name="Bornberg-Bauer E."/>
            <person name="Korb J."/>
            <person name="Zhang G."/>
            <person name="Liebig J."/>
        </authorList>
    </citation>
    <scope>NUCLEOTIDE SEQUENCE [LARGE SCALE GENOMIC DNA]</scope>
    <source>
        <tissue evidence="1">Whole organism</tissue>
    </source>
</reference>
<dbReference type="AlphaFoldDB" id="A0A067QIB1"/>
<dbReference type="EMBL" id="KK853323">
    <property type="protein sequence ID" value="KDR08516.1"/>
    <property type="molecule type" value="Genomic_DNA"/>
</dbReference>